<protein>
    <submittedName>
        <fullName evidence="1">Uncharacterized protein</fullName>
    </submittedName>
</protein>
<evidence type="ECO:0000313" key="1">
    <source>
        <dbReference type="EMBL" id="EGV99762.1"/>
    </source>
</evidence>
<accession>G3H4Z2</accession>
<organism evidence="1 2">
    <name type="scientific">Cricetulus griseus</name>
    <name type="common">Chinese hamster</name>
    <name type="synonym">Cricetulus barabensis griseus</name>
    <dbReference type="NCBI Taxonomy" id="10029"/>
    <lineage>
        <taxon>Eukaryota</taxon>
        <taxon>Metazoa</taxon>
        <taxon>Chordata</taxon>
        <taxon>Craniata</taxon>
        <taxon>Vertebrata</taxon>
        <taxon>Euteleostomi</taxon>
        <taxon>Mammalia</taxon>
        <taxon>Eutheria</taxon>
        <taxon>Euarchontoglires</taxon>
        <taxon>Glires</taxon>
        <taxon>Rodentia</taxon>
        <taxon>Myomorpha</taxon>
        <taxon>Muroidea</taxon>
        <taxon>Cricetidae</taxon>
        <taxon>Cricetinae</taxon>
        <taxon>Cricetulus</taxon>
    </lineage>
</organism>
<evidence type="ECO:0000313" key="2">
    <source>
        <dbReference type="Proteomes" id="UP000001075"/>
    </source>
</evidence>
<dbReference type="Proteomes" id="UP000001075">
    <property type="component" value="Unassembled WGS sequence"/>
</dbReference>
<sequence>MAARCKAGYGYSVQVQLAAYFMRRSMDMAQMFLQRLSRLLVVCWIESHSVSLAQASESCSRTSQILNTDSTPALCCSISRCRSYNYKTAQKHLRWWQWRWW</sequence>
<dbReference type="AlphaFoldDB" id="G3H4Z2"/>
<gene>
    <name evidence="1" type="ORF">I79_005356</name>
</gene>
<proteinExistence type="predicted"/>
<reference evidence="2" key="1">
    <citation type="journal article" date="2011" name="Nat. Biotechnol.">
        <title>The genomic sequence of the Chinese hamster ovary (CHO)-K1 cell line.</title>
        <authorList>
            <person name="Xu X."/>
            <person name="Nagarajan H."/>
            <person name="Lewis N.E."/>
            <person name="Pan S."/>
            <person name="Cai Z."/>
            <person name="Liu X."/>
            <person name="Chen W."/>
            <person name="Xie M."/>
            <person name="Wang W."/>
            <person name="Hammond S."/>
            <person name="Andersen M.R."/>
            <person name="Neff N."/>
            <person name="Passarelli B."/>
            <person name="Koh W."/>
            <person name="Fan H.C."/>
            <person name="Wang J."/>
            <person name="Gui Y."/>
            <person name="Lee K.H."/>
            <person name="Betenbaugh M.J."/>
            <person name="Quake S.R."/>
            <person name="Famili I."/>
            <person name="Palsson B.O."/>
            <person name="Wang J."/>
        </authorList>
    </citation>
    <scope>NUCLEOTIDE SEQUENCE [LARGE SCALE GENOMIC DNA]</scope>
    <source>
        <strain evidence="2">CHO K1 cell line</strain>
    </source>
</reference>
<name>G3H4Z2_CRIGR</name>
<dbReference type="InParanoid" id="G3H4Z2"/>
<dbReference type="EMBL" id="JH000149">
    <property type="protein sequence ID" value="EGV99762.1"/>
    <property type="molecule type" value="Genomic_DNA"/>
</dbReference>